<organism evidence="1 2">
    <name type="scientific">Dermacentor silvarum</name>
    <name type="common">Tick</name>
    <dbReference type="NCBI Taxonomy" id="543639"/>
    <lineage>
        <taxon>Eukaryota</taxon>
        <taxon>Metazoa</taxon>
        <taxon>Ecdysozoa</taxon>
        <taxon>Arthropoda</taxon>
        <taxon>Chelicerata</taxon>
        <taxon>Arachnida</taxon>
        <taxon>Acari</taxon>
        <taxon>Parasitiformes</taxon>
        <taxon>Ixodida</taxon>
        <taxon>Ixodoidea</taxon>
        <taxon>Ixodidae</taxon>
        <taxon>Rhipicephalinae</taxon>
        <taxon>Dermacentor</taxon>
    </lineage>
</organism>
<name>A0ACB8CQ88_DERSI</name>
<keyword evidence="2" id="KW-1185">Reference proteome</keyword>
<accession>A0ACB8CQ88</accession>
<proteinExistence type="predicted"/>
<dbReference type="EMBL" id="CM023474">
    <property type="protein sequence ID" value="KAH7949271.1"/>
    <property type="molecule type" value="Genomic_DNA"/>
</dbReference>
<sequence length="218" mass="24404">MERVEEHADYGGCGSVKLHLRHAGFFSSDQTSDLQDLPECDSEDALERQEVVEQCALKEIHLAFDEYVYIGSDVVTCPENTVESIVAEYNKQSLENMKRAIEDNLVMRSALMVRVDEKFSHGVDPNITQQDFLARLNDRNPSFNLNLEKSKVFKSGGQQFRAPGVNEARGPARRDVRGKVRSIAEPSVDEGFRGTRAPAASVRDAGWPEGRRSLSCRT</sequence>
<reference evidence="1" key="1">
    <citation type="submission" date="2020-05" db="EMBL/GenBank/DDBJ databases">
        <title>Large-scale comparative analyses of tick genomes elucidate their genetic diversity and vector capacities.</title>
        <authorList>
            <person name="Jia N."/>
            <person name="Wang J."/>
            <person name="Shi W."/>
            <person name="Du L."/>
            <person name="Sun Y."/>
            <person name="Zhan W."/>
            <person name="Jiang J."/>
            <person name="Wang Q."/>
            <person name="Zhang B."/>
            <person name="Ji P."/>
            <person name="Sakyi L.B."/>
            <person name="Cui X."/>
            <person name="Yuan T."/>
            <person name="Jiang B."/>
            <person name="Yang W."/>
            <person name="Lam T.T.-Y."/>
            <person name="Chang Q."/>
            <person name="Ding S."/>
            <person name="Wang X."/>
            <person name="Zhu J."/>
            <person name="Ruan X."/>
            <person name="Zhao L."/>
            <person name="Wei J."/>
            <person name="Que T."/>
            <person name="Du C."/>
            <person name="Cheng J."/>
            <person name="Dai P."/>
            <person name="Han X."/>
            <person name="Huang E."/>
            <person name="Gao Y."/>
            <person name="Liu J."/>
            <person name="Shao H."/>
            <person name="Ye R."/>
            <person name="Li L."/>
            <person name="Wei W."/>
            <person name="Wang X."/>
            <person name="Wang C."/>
            <person name="Yang T."/>
            <person name="Huo Q."/>
            <person name="Li W."/>
            <person name="Guo W."/>
            <person name="Chen H."/>
            <person name="Zhou L."/>
            <person name="Ni X."/>
            <person name="Tian J."/>
            <person name="Zhou Y."/>
            <person name="Sheng Y."/>
            <person name="Liu T."/>
            <person name="Pan Y."/>
            <person name="Xia L."/>
            <person name="Li J."/>
            <person name="Zhao F."/>
            <person name="Cao W."/>
        </authorList>
    </citation>
    <scope>NUCLEOTIDE SEQUENCE</scope>
    <source>
        <strain evidence="1">Dsil-2018</strain>
    </source>
</reference>
<dbReference type="Proteomes" id="UP000821865">
    <property type="component" value="Chromosome 5"/>
</dbReference>
<comment type="caution">
    <text evidence="1">The sequence shown here is derived from an EMBL/GenBank/DDBJ whole genome shotgun (WGS) entry which is preliminary data.</text>
</comment>
<protein>
    <submittedName>
        <fullName evidence="1">Uncharacterized protein</fullName>
    </submittedName>
</protein>
<evidence type="ECO:0000313" key="2">
    <source>
        <dbReference type="Proteomes" id="UP000821865"/>
    </source>
</evidence>
<evidence type="ECO:0000313" key="1">
    <source>
        <dbReference type="EMBL" id="KAH7949271.1"/>
    </source>
</evidence>
<gene>
    <name evidence="1" type="ORF">HPB49_006934</name>
</gene>